<keyword evidence="10" id="KW-0238">DNA-binding</keyword>
<evidence type="ECO:0000259" key="14">
    <source>
        <dbReference type="Pfam" id="PF21249"/>
    </source>
</evidence>
<dbReference type="SUPFAM" id="SSF56719">
    <property type="entry name" value="Type II DNA topoisomerase"/>
    <property type="match status" value="1"/>
</dbReference>
<keyword evidence="11" id="KW-0413">Isomerase</keyword>
<keyword evidence="8" id="KW-0460">Magnesium</keyword>
<dbReference type="PANTHER" id="PTHR45866">
    <property type="entry name" value="DNA GYRASE/TOPOISOMERASE SUBUNIT B"/>
    <property type="match status" value="1"/>
</dbReference>
<dbReference type="Pfam" id="PF00986">
    <property type="entry name" value="DNA_gyraseB_C"/>
    <property type="match status" value="1"/>
</dbReference>
<feature type="domain" description="DNA gyrase subunit B hook" evidence="14">
    <location>
        <begin position="38"/>
        <end position="60"/>
    </location>
</feature>
<dbReference type="EMBL" id="CAADFL010000082">
    <property type="protein sequence ID" value="VFK08817.1"/>
    <property type="molecule type" value="Genomic_DNA"/>
</dbReference>
<comment type="catalytic activity">
    <reaction evidence="1">
        <text>ATP-dependent breakage, passage and rejoining of double-stranded DNA.</text>
        <dbReference type="EC" id="5.6.2.2"/>
    </reaction>
</comment>
<evidence type="ECO:0000256" key="6">
    <source>
        <dbReference type="ARBA" id="ARBA00022741"/>
    </source>
</evidence>
<dbReference type="PANTHER" id="PTHR45866:SF1">
    <property type="entry name" value="DNA GYRASE SUBUNIT B, MITOCHONDRIAL"/>
    <property type="match status" value="1"/>
</dbReference>
<dbReference type="InterPro" id="IPR013760">
    <property type="entry name" value="Topo_IIA-like_dom_sf"/>
</dbReference>
<reference evidence="17" key="1">
    <citation type="submission" date="2019-02" db="EMBL/GenBank/DDBJ databases">
        <authorList>
            <person name="Gruber-Vodicka R. H."/>
            <person name="Seah K. B. B."/>
        </authorList>
    </citation>
    <scope>NUCLEOTIDE SEQUENCE</scope>
    <source>
        <strain evidence="16">BECK_BZ163</strain>
        <strain evidence="17">BECK_BZ164</strain>
        <strain evidence="15">BECK_BZ165</strain>
    </source>
</reference>
<evidence type="ECO:0000256" key="4">
    <source>
        <dbReference type="ARBA" id="ARBA00022490"/>
    </source>
</evidence>
<feature type="domain" description="DNA gyrase subunit B insert" evidence="13">
    <location>
        <begin position="69"/>
        <end position="232"/>
    </location>
</feature>
<keyword evidence="9" id="KW-0799">Topoisomerase</keyword>
<evidence type="ECO:0000256" key="2">
    <source>
        <dbReference type="ARBA" id="ARBA00010708"/>
    </source>
</evidence>
<dbReference type="Gene3D" id="3.40.50.670">
    <property type="match status" value="2"/>
</dbReference>
<accession>A0A450VVK8</accession>
<evidence type="ECO:0000259" key="13">
    <source>
        <dbReference type="Pfam" id="PF18053"/>
    </source>
</evidence>
<keyword evidence="5" id="KW-0479">Metal-binding</keyword>
<dbReference type="InterPro" id="IPR049353">
    <property type="entry name" value="GyrB_hook"/>
</dbReference>
<dbReference type="EMBL" id="CAADFA010000092">
    <property type="protein sequence ID" value="VFJ50991.1"/>
    <property type="molecule type" value="Genomic_DNA"/>
</dbReference>
<evidence type="ECO:0000256" key="3">
    <source>
        <dbReference type="ARBA" id="ARBA00012895"/>
    </source>
</evidence>
<dbReference type="Gene3D" id="3.10.20.690">
    <property type="match status" value="1"/>
</dbReference>
<evidence type="ECO:0000256" key="8">
    <source>
        <dbReference type="ARBA" id="ARBA00022842"/>
    </source>
</evidence>
<dbReference type="PRINTS" id="PR00418">
    <property type="entry name" value="TPI2FAMILY"/>
</dbReference>
<dbReference type="InterPro" id="IPR041423">
    <property type="entry name" value="GyrB_insert"/>
</dbReference>
<comment type="similarity">
    <text evidence="2">Belongs to the type II topoisomerase GyrB family.</text>
</comment>
<dbReference type="GO" id="GO:0006265">
    <property type="term" value="P:DNA topological change"/>
    <property type="evidence" value="ECO:0007669"/>
    <property type="project" value="InterPro"/>
</dbReference>
<dbReference type="PRINTS" id="PR01159">
    <property type="entry name" value="DNAGYRASEB"/>
</dbReference>
<dbReference type="Pfam" id="PF21249">
    <property type="entry name" value="GyrB_hook"/>
    <property type="match status" value="1"/>
</dbReference>
<evidence type="ECO:0000256" key="11">
    <source>
        <dbReference type="ARBA" id="ARBA00023235"/>
    </source>
</evidence>
<keyword evidence="4" id="KW-0963">Cytoplasm</keyword>
<keyword evidence="7" id="KW-0067">ATP-binding</keyword>
<dbReference type="AlphaFoldDB" id="A0A450VVK8"/>
<evidence type="ECO:0000256" key="9">
    <source>
        <dbReference type="ARBA" id="ARBA00023029"/>
    </source>
</evidence>
<evidence type="ECO:0000313" key="15">
    <source>
        <dbReference type="EMBL" id="VFJ50991.1"/>
    </source>
</evidence>
<dbReference type="GO" id="GO:0003677">
    <property type="term" value="F:DNA binding"/>
    <property type="evidence" value="ECO:0007669"/>
    <property type="project" value="UniProtKB-KW"/>
</dbReference>
<evidence type="ECO:0000256" key="7">
    <source>
        <dbReference type="ARBA" id="ARBA00022840"/>
    </source>
</evidence>
<keyword evidence="6" id="KW-0547">Nucleotide-binding</keyword>
<dbReference type="InterPro" id="IPR001241">
    <property type="entry name" value="Topo_IIA"/>
</dbReference>
<evidence type="ECO:0000313" key="16">
    <source>
        <dbReference type="EMBL" id="VFJ51063.1"/>
    </source>
</evidence>
<evidence type="ECO:0000256" key="1">
    <source>
        <dbReference type="ARBA" id="ARBA00000185"/>
    </source>
</evidence>
<dbReference type="GO" id="GO:0003918">
    <property type="term" value="F:DNA topoisomerase type II (double strand cut, ATP-hydrolyzing) activity"/>
    <property type="evidence" value="ECO:0007669"/>
    <property type="project" value="UniProtKB-EC"/>
</dbReference>
<name>A0A450VVK8_9GAMM</name>
<proteinExistence type="inferred from homology"/>
<dbReference type="GO" id="GO:0046872">
    <property type="term" value="F:metal ion binding"/>
    <property type="evidence" value="ECO:0007669"/>
    <property type="project" value="UniProtKB-KW"/>
</dbReference>
<protein>
    <recommendedName>
        <fullName evidence="3">DNA topoisomerase (ATP-hydrolyzing)</fullName>
        <ecNumber evidence="3">5.6.2.2</ecNumber>
    </recommendedName>
</protein>
<dbReference type="InterPro" id="IPR002288">
    <property type="entry name" value="DNA_gyrase_B_C"/>
</dbReference>
<evidence type="ECO:0000256" key="10">
    <source>
        <dbReference type="ARBA" id="ARBA00023125"/>
    </source>
</evidence>
<dbReference type="InterPro" id="IPR013759">
    <property type="entry name" value="Topo_IIA_B_C"/>
</dbReference>
<feature type="domain" description="DNA gyrase B subunit C-terminal" evidence="12">
    <location>
        <begin position="235"/>
        <end position="296"/>
    </location>
</feature>
<dbReference type="InterPro" id="IPR000565">
    <property type="entry name" value="Topo_IIA_B"/>
</dbReference>
<sequence>MTDADIDGSHIRTLLLTFFYRQFPELIERQYIYIAQPPLYKLKKGKQERYVKDDADLDMLLMEMALESANIFQDSQKNPISEEELKSIAGDYGKVLSIYKKLSRRVFPEALDAMIAVPLLQSEQLTETAEIIVWARKLEHQLRIHSSVNKFQVNFVNHGSDGFLLKIKTIVHGVEVERTIGSEFFHSTEYKDLVHFGQRVSFPLVDNSIVSRGEKSKSVASYRQALDWLLSEVKNGIQAQRYKGLGEMNPDQLWETTMNPESRRLMRVRIEDAIIADGLFSTLMGDQVEPRKEFIEMNALSVANLDT</sequence>
<dbReference type="GO" id="GO:0005524">
    <property type="term" value="F:ATP binding"/>
    <property type="evidence" value="ECO:0007669"/>
    <property type="project" value="UniProtKB-KW"/>
</dbReference>
<evidence type="ECO:0000259" key="12">
    <source>
        <dbReference type="Pfam" id="PF00986"/>
    </source>
</evidence>
<dbReference type="SMART" id="SM00433">
    <property type="entry name" value="TOP2c"/>
    <property type="match status" value="1"/>
</dbReference>
<dbReference type="Pfam" id="PF18053">
    <property type="entry name" value="GyrB_insert"/>
    <property type="match status" value="1"/>
</dbReference>
<evidence type="ECO:0000313" key="17">
    <source>
        <dbReference type="EMBL" id="VFK08817.1"/>
    </source>
</evidence>
<dbReference type="EMBL" id="CAADEZ010000090">
    <property type="protein sequence ID" value="VFJ51063.1"/>
    <property type="molecule type" value="Genomic_DNA"/>
</dbReference>
<dbReference type="EC" id="5.6.2.2" evidence="3"/>
<dbReference type="FunFam" id="3.40.50.670:FF:000004">
    <property type="entry name" value="DNA gyrase subunit B"/>
    <property type="match status" value="1"/>
</dbReference>
<gene>
    <name evidence="16" type="ORF">BECKFM1743A_GA0114220_100907</name>
    <name evidence="17" type="ORF">BECKFM1743B_GA0114221_100827</name>
    <name evidence="15" type="ORF">BECKFM1743C_GA0114222_100928</name>
</gene>
<organism evidence="17">
    <name type="scientific">Candidatus Kentrum sp. FM</name>
    <dbReference type="NCBI Taxonomy" id="2126340"/>
    <lineage>
        <taxon>Bacteria</taxon>
        <taxon>Pseudomonadati</taxon>
        <taxon>Pseudomonadota</taxon>
        <taxon>Gammaproteobacteria</taxon>
        <taxon>Candidatus Kentrum</taxon>
    </lineage>
</organism>
<evidence type="ECO:0000256" key="5">
    <source>
        <dbReference type="ARBA" id="ARBA00022723"/>
    </source>
</evidence>